<protein>
    <recommendedName>
        <fullName evidence="2">Protein kinase domain-containing protein</fullName>
    </recommendedName>
</protein>
<dbReference type="EMBL" id="JWZX01000018">
    <property type="protein sequence ID" value="KOO53878.1"/>
    <property type="molecule type" value="Genomic_DNA"/>
</dbReference>
<dbReference type="OrthoDB" id="427480at2759"/>
<organism evidence="3 4">
    <name type="scientific">Chrysochromulina tobinii</name>
    <dbReference type="NCBI Taxonomy" id="1460289"/>
    <lineage>
        <taxon>Eukaryota</taxon>
        <taxon>Haptista</taxon>
        <taxon>Haptophyta</taxon>
        <taxon>Prymnesiophyceae</taxon>
        <taxon>Prymnesiales</taxon>
        <taxon>Chrysochromulinaceae</taxon>
        <taxon>Chrysochromulina</taxon>
    </lineage>
</organism>
<name>A0A0M0LT00_9EUKA</name>
<dbReference type="PANTHER" id="PTHR10566">
    <property type="entry name" value="CHAPERONE-ACTIVITY OF BC1 COMPLEX CABC1 -RELATED"/>
    <property type="match status" value="1"/>
</dbReference>
<keyword evidence="4" id="KW-1185">Reference proteome</keyword>
<dbReference type="InterPro" id="IPR004147">
    <property type="entry name" value="ABC1_dom"/>
</dbReference>
<comment type="similarity">
    <text evidence="1">Belongs to the protein kinase superfamily. ADCK protein kinase family.</text>
</comment>
<accession>A0A0M0LT00</accession>
<dbReference type="PANTHER" id="PTHR10566:SF118">
    <property type="entry name" value="PROTEIN KINASE DOMAIN-CONTAINING PROTEIN"/>
    <property type="match status" value="1"/>
</dbReference>
<dbReference type="GO" id="GO:0005524">
    <property type="term" value="F:ATP binding"/>
    <property type="evidence" value="ECO:0007669"/>
    <property type="project" value="InterPro"/>
</dbReference>
<evidence type="ECO:0000313" key="3">
    <source>
        <dbReference type="EMBL" id="KOO53878.1"/>
    </source>
</evidence>
<dbReference type="CDD" id="cd05121">
    <property type="entry name" value="ABC1_ADCK3-like"/>
    <property type="match status" value="1"/>
</dbReference>
<evidence type="ECO:0000313" key="4">
    <source>
        <dbReference type="Proteomes" id="UP000037460"/>
    </source>
</evidence>
<reference evidence="4" key="1">
    <citation type="journal article" date="2015" name="PLoS Genet.">
        <title>Genome Sequence and Transcriptome Analyses of Chrysochromulina tobin: Metabolic Tools for Enhanced Algal Fitness in the Prominent Order Prymnesiales (Haptophyceae).</title>
        <authorList>
            <person name="Hovde B.T."/>
            <person name="Deodato C.R."/>
            <person name="Hunsperger H.M."/>
            <person name="Ryken S.A."/>
            <person name="Yost W."/>
            <person name="Jha R.K."/>
            <person name="Patterson J."/>
            <person name="Monnat R.J. Jr."/>
            <person name="Barlow S.B."/>
            <person name="Starkenburg S.R."/>
            <person name="Cattolico R.A."/>
        </authorList>
    </citation>
    <scope>NUCLEOTIDE SEQUENCE</scope>
    <source>
        <strain evidence="4">CCMP291</strain>
    </source>
</reference>
<evidence type="ECO:0000256" key="1">
    <source>
        <dbReference type="ARBA" id="ARBA00009670"/>
    </source>
</evidence>
<dbReference type="PROSITE" id="PS50011">
    <property type="entry name" value="PROTEIN_KINASE_DOM"/>
    <property type="match status" value="1"/>
</dbReference>
<dbReference type="AlphaFoldDB" id="A0A0M0LT00"/>
<dbReference type="InterPro" id="IPR011009">
    <property type="entry name" value="Kinase-like_dom_sf"/>
</dbReference>
<evidence type="ECO:0000259" key="2">
    <source>
        <dbReference type="PROSITE" id="PS50011"/>
    </source>
</evidence>
<proteinExistence type="inferred from homology"/>
<dbReference type="InterPro" id="IPR050154">
    <property type="entry name" value="UbiB_kinase"/>
</dbReference>
<dbReference type="GO" id="GO:0004672">
    <property type="term" value="F:protein kinase activity"/>
    <property type="evidence" value="ECO:0007669"/>
    <property type="project" value="InterPro"/>
</dbReference>
<sequence>MRQLEVVEALLEQAQPPPLAGLVAALSDRDWLGPAAVALGLSSSRVLDWRGSKPVPQTPYPSGRYDPATGAAYAAARPLLVVDTLLKSLVPASGWGLSLLIDWLRGPETLKLNARVRAEQLVTALTAMGPTFIKVGQALSIRADLLPPAYITALTGLQDRVPAFPSAQARATMATEWGLREASQVDALFERLSAEPVAAASLGQVYKGTLRAQGDQPAIEVAVKVQRPDMAERIAVDLVLLRALAGLTKRARNMNSDLVGLVDDWGRGFVDELDYVKEADNTIAFLASLQDTPLKDVVTAPTIVGRLSTSKVIVTQWVDGERLEKSQANDVSKLCGVALNTYLTMLLGTGLLHCDPHPGNLLRTTDGRLCILDWGLVTQVSEGLQFDFLEHVAHLTAADYARVPNDLVALGFVPAGMEAEIQSEGVVDTLTSIYSMWAGGGGVAKIDVNEVSSRLQKLVEEKGNMFQIPPYFAYILRAFSVLEGIALINDPDYSILKECLPYISQRVLTDSSPRATRALRSFVYANTEAADGAASPVPDAPKLAKLAAGFSSFSASSGGLSLDSEAQLKRLAAQVVDLLLSRKGSPLQELLLDEVARLADANARAALMRLPVLPAPLLSALDPTGVLRASSPLLSKYDEDDRVLAAASALATPIVEALPSTSDQWGTLLRDVASTEGEPGSGRGELVRYVAARLWERRADWPVLASRLAARIVLRGIDRVDALAASTTANTDSAPASQAQFAAALVKGGLAAASAVLLAVAPAEVVAESEKRGVVTPTAAGAKISSR</sequence>
<comment type="caution">
    <text evidence="3">The sequence shown here is derived from an EMBL/GenBank/DDBJ whole genome shotgun (WGS) entry which is preliminary data.</text>
</comment>
<dbReference type="InterPro" id="IPR000719">
    <property type="entry name" value="Prot_kinase_dom"/>
</dbReference>
<dbReference type="Proteomes" id="UP000037460">
    <property type="component" value="Unassembled WGS sequence"/>
</dbReference>
<gene>
    <name evidence="3" type="ORF">Ctob_012174</name>
</gene>
<dbReference type="Pfam" id="PF03109">
    <property type="entry name" value="ABC1"/>
    <property type="match status" value="1"/>
</dbReference>
<feature type="domain" description="Protein kinase" evidence="2">
    <location>
        <begin position="191"/>
        <end position="523"/>
    </location>
</feature>
<dbReference type="SUPFAM" id="SSF56112">
    <property type="entry name" value="Protein kinase-like (PK-like)"/>
    <property type="match status" value="1"/>
</dbReference>